<accession>A0A1D8K927</accession>
<gene>
    <name evidence="16" type="ORF">BJI67_10505</name>
</gene>
<sequence>MSVIKTPNGFTLNDSGRRVVVDPVTRIEGHMRCEVNLDKSNVIRNAVSSGTMFRGLEIILKGRDPRDAWAFVERICGVCTGTHALTSVRAVEDALDIKIPENANTIRNIMQLTLMVHDHLVHFYQLHAFDWVDVISSLKADPKATSALAQSLSPWPKSSPGYFRDVQNRLKRFVDSGQLGLFKNGYWGNPAYKLPPEGNLMAVAHYLEALDFQREIVKIHTIYGGKNPHPNWLVGGVPCAINMDEAMAAGAPVNMVRLNHISDIINRSIDFIDNVLLPDIHAVALYYKDWLYGGGLSNQNVLAYGDMPDRANDYSTANLLMPRGAIINGDLSHVYDVDLRDPEQVREFVDHSWYKYPQANESLHPWEGITDPEYVLGPHTVGTRTDIKQLDEGAKYSWIKAPRWKGHAMEVGPLARHIIGYAKGMPEWKEPVDKFLKDNGLAFNALFSTLGRTAARALEASWSAHKMRYFQDKLMANLKAGDTSTANVDKWDPSTWPSKAKGVGFAAAPRGALGHWVKIRDGKIELYQAVVPTTWNGSPRDPKENIGAFEAALMNTPMANPEQPLEILRTLHSFDPCLACSTHIMSPDGEERSSVKVS</sequence>
<evidence type="ECO:0000256" key="6">
    <source>
        <dbReference type="ARBA" id="ARBA00022596"/>
    </source>
</evidence>
<evidence type="ECO:0000256" key="15">
    <source>
        <dbReference type="RuleBase" id="RU003896"/>
    </source>
</evidence>
<dbReference type="Gene3D" id="1.10.645.10">
    <property type="entry name" value="Cytochrome-c3 Hydrogenase, chain B"/>
    <property type="match status" value="1"/>
</dbReference>
<evidence type="ECO:0000256" key="10">
    <source>
        <dbReference type="ARBA" id="ARBA00040803"/>
    </source>
</evidence>
<dbReference type="InterPro" id="IPR018194">
    <property type="entry name" value="Ni-dep_hyd_lsu_Ni_BS"/>
</dbReference>
<dbReference type="PANTHER" id="PTHR42958:SF2">
    <property type="entry name" value="UPTAKE HYDROGENASE LARGE SUBUNIT"/>
    <property type="match status" value="1"/>
</dbReference>
<evidence type="ECO:0000256" key="5">
    <source>
        <dbReference type="ARBA" id="ARBA00012082"/>
    </source>
</evidence>
<dbReference type="AlphaFoldDB" id="A0A1D8K927"/>
<comment type="function">
    <text evidence="9">This enzyme recycles the H(2) produced by nitrogenase to increase the production of ATP and to protect nitrogenase against inhibition or damage by O(2) under carbon- or phosphate-limited conditions.</text>
</comment>
<comment type="cofactor">
    <cofactor evidence="1 14">
        <name>Ni(2+)</name>
        <dbReference type="ChEBI" id="CHEBI:49786"/>
    </cofactor>
</comment>
<evidence type="ECO:0000256" key="3">
    <source>
        <dbReference type="ARBA" id="ARBA00009292"/>
    </source>
</evidence>
<dbReference type="Pfam" id="PF00374">
    <property type="entry name" value="NiFeSe_Hases"/>
    <property type="match status" value="1"/>
</dbReference>
<name>A0A1D8K927_9GAMM</name>
<evidence type="ECO:0000256" key="12">
    <source>
        <dbReference type="ARBA" id="ARBA00042683"/>
    </source>
</evidence>
<dbReference type="GO" id="GO:0005886">
    <property type="term" value="C:plasma membrane"/>
    <property type="evidence" value="ECO:0007669"/>
    <property type="project" value="UniProtKB-SubCell"/>
</dbReference>
<evidence type="ECO:0000313" key="17">
    <source>
        <dbReference type="Proteomes" id="UP000095342"/>
    </source>
</evidence>
<dbReference type="GO" id="GO:0008901">
    <property type="term" value="F:ferredoxin hydrogenase activity"/>
    <property type="evidence" value="ECO:0007669"/>
    <property type="project" value="InterPro"/>
</dbReference>
<dbReference type="RefSeq" id="WP_070072981.1">
    <property type="nucleotide sequence ID" value="NZ_CP017448.1"/>
</dbReference>
<dbReference type="KEGG" id="aaeo:BJI67_10505"/>
<evidence type="ECO:0000256" key="4">
    <source>
        <dbReference type="ARBA" id="ARBA00011771"/>
    </source>
</evidence>
<comment type="catalytic activity">
    <reaction evidence="13">
        <text>H2 + A = AH2</text>
        <dbReference type="Rhea" id="RHEA:12116"/>
        <dbReference type="ChEBI" id="CHEBI:13193"/>
        <dbReference type="ChEBI" id="CHEBI:17499"/>
        <dbReference type="ChEBI" id="CHEBI:18276"/>
        <dbReference type="EC" id="1.12.99.6"/>
    </reaction>
</comment>
<evidence type="ECO:0000256" key="1">
    <source>
        <dbReference type="ARBA" id="ARBA00001967"/>
    </source>
</evidence>
<dbReference type="InterPro" id="IPR001501">
    <property type="entry name" value="Ni-dep_hyd_lsu"/>
</dbReference>
<dbReference type="EMBL" id="CP017448">
    <property type="protein sequence ID" value="AOV17431.1"/>
    <property type="molecule type" value="Genomic_DNA"/>
</dbReference>
<evidence type="ECO:0000256" key="11">
    <source>
        <dbReference type="ARBA" id="ARBA00041237"/>
    </source>
</evidence>
<evidence type="ECO:0000256" key="7">
    <source>
        <dbReference type="ARBA" id="ARBA00022723"/>
    </source>
</evidence>
<feature type="binding site" evidence="14">
    <location>
        <position position="79"/>
    </location>
    <ligand>
        <name>Ni(2+)</name>
        <dbReference type="ChEBI" id="CHEBI:49786"/>
    </ligand>
</feature>
<dbReference type="InterPro" id="IPR050867">
    <property type="entry name" value="NiFe/NiFeSe_hydrgnase_LSU"/>
</dbReference>
<protein>
    <recommendedName>
        <fullName evidence="10">Uptake hydrogenase large subunit</fullName>
        <ecNumber evidence="5">1.12.99.6</ecNumber>
    </recommendedName>
    <alternativeName>
        <fullName evidence="12">Hydrogenlyase</fullName>
    </alternativeName>
    <alternativeName>
        <fullName evidence="11">Membrane-bound hydrogenase large subunit</fullName>
    </alternativeName>
</protein>
<dbReference type="SUPFAM" id="SSF56762">
    <property type="entry name" value="HydB/Nqo4-like"/>
    <property type="match status" value="1"/>
</dbReference>
<feature type="binding site" evidence="14">
    <location>
        <position position="577"/>
    </location>
    <ligand>
        <name>Ni(2+)</name>
        <dbReference type="ChEBI" id="CHEBI:49786"/>
    </ligand>
</feature>
<dbReference type="Proteomes" id="UP000095342">
    <property type="component" value="Chromosome"/>
</dbReference>
<dbReference type="GO" id="GO:0033748">
    <property type="term" value="F:hydrogenase (acceptor) activity"/>
    <property type="evidence" value="ECO:0007669"/>
    <property type="project" value="UniProtKB-EC"/>
</dbReference>
<evidence type="ECO:0000256" key="13">
    <source>
        <dbReference type="ARBA" id="ARBA00048757"/>
    </source>
</evidence>
<dbReference type="InterPro" id="IPR029014">
    <property type="entry name" value="NiFe-Hase_large"/>
</dbReference>
<proteinExistence type="inferred from homology"/>
<dbReference type="PANTHER" id="PTHR42958">
    <property type="entry name" value="HYDROGENASE-2 LARGE CHAIN"/>
    <property type="match status" value="1"/>
</dbReference>
<dbReference type="GO" id="GO:0016151">
    <property type="term" value="F:nickel cation binding"/>
    <property type="evidence" value="ECO:0007669"/>
    <property type="project" value="InterPro"/>
</dbReference>
<organism evidence="16 17">
    <name type="scientific">Acidihalobacter aeolianus</name>
    <dbReference type="NCBI Taxonomy" id="2792603"/>
    <lineage>
        <taxon>Bacteria</taxon>
        <taxon>Pseudomonadati</taxon>
        <taxon>Pseudomonadota</taxon>
        <taxon>Gammaproteobacteria</taxon>
        <taxon>Chromatiales</taxon>
        <taxon>Ectothiorhodospiraceae</taxon>
        <taxon>Acidihalobacter</taxon>
    </lineage>
</organism>
<keyword evidence="8 15" id="KW-0560">Oxidoreductase</keyword>
<feature type="binding site" evidence="14">
    <location>
        <position position="580"/>
    </location>
    <ligand>
        <name>Fe cation</name>
        <dbReference type="ChEBI" id="CHEBI:24875"/>
    </ligand>
</feature>
<feature type="binding site" evidence="14">
    <location>
        <position position="57"/>
    </location>
    <ligand>
        <name>Mg(2+)</name>
        <dbReference type="ChEBI" id="CHEBI:18420"/>
    </ligand>
</feature>
<feature type="binding site" evidence="14">
    <location>
        <position position="79"/>
    </location>
    <ligand>
        <name>Fe cation</name>
        <dbReference type="ChEBI" id="CHEBI:24875"/>
    </ligand>
</feature>
<comment type="similarity">
    <text evidence="3 15">Belongs to the [NiFe]/[NiFeSe] hydrogenase large subunit family.</text>
</comment>
<comment type="subcellular location">
    <subcellularLocation>
        <location evidence="2">Cell membrane</location>
        <topology evidence="2">Peripheral membrane protein</topology>
    </subcellularLocation>
</comment>
<dbReference type="PROSITE" id="PS00507">
    <property type="entry name" value="NI_HGENASE_L_1"/>
    <property type="match status" value="1"/>
</dbReference>
<feature type="binding site" evidence="14">
    <location>
        <position position="583"/>
    </location>
    <ligand>
        <name>Mg(2+)</name>
        <dbReference type="ChEBI" id="CHEBI:18420"/>
    </ligand>
</feature>
<evidence type="ECO:0000256" key="2">
    <source>
        <dbReference type="ARBA" id="ARBA00004202"/>
    </source>
</evidence>
<evidence type="ECO:0000313" key="16">
    <source>
        <dbReference type="EMBL" id="AOV17431.1"/>
    </source>
</evidence>
<feature type="binding site" evidence="14">
    <location>
        <position position="76"/>
    </location>
    <ligand>
        <name>Ni(2+)</name>
        <dbReference type="ChEBI" id="CHEBI:49786"/>
    </ligand>
</feature>
<comment type="cofactor">
    <cofactor evidence="14">
        <name>Fe cation</name>
        <dbReference type="ChEBI" id="CHEBI:24875"/>
    </cofactor>
</comment>
<dbReference type="FunFam" id="1.10.645.10:FF:000002">
    <property type="entry name" value="Hydrogenase 2 large subunit"/>
    <property type="match status" value="1"/>
</dbReference>
<evidence type="ECO:0000256" key="9">
    <source>
        <dbReference type="ARBA" id="ARBA00037655"/>
    </source>
</evidence>
<reference evidence="16 17" key="1">
    <citation type="submission" date="2016-09" db="EMBL/GenBank/DDBJ databases">
        <title>Acidihalobacter prosperus V6 (DSM14174).</title>
        <authorList>
            <person name="Khaleque H.N."/>
            <person name="Ramsay J.P."/>
            <person name="Murphy R.J.T."/>
            <person name="Kaksonen A.H."/>
            <person name="Boxall N.J."/>
            <person name="Watkin E.L.J."/>
        </authorList>
    </citation>
    <scope>NUCLEOTIDE SEQUENCE [LARGE SCALE GENOMIC DNA]</scope>
    <source>
        <strain evidence="16 17">V6</strain>
    </source>
</reference>
<comment type="subunit">
    <text evidence="4">Heterodimer of a large and a small subunit.</text>
</comment>
<keyword evidence="17" id="KW-1185">Reference proteome</keyword>
<keyword evidence="6 14" id="KW-0533">Nickel</keyword>
<keyword evidence="7 14" id="KW-0479">Metal-binding</keyword>
<keyword evidence="14" id="KW-0408">Iron</keyword>
<keyword evidence="14" id="KW-0460">Magnesium</keyword>
<dbReference type="PROSITE" id="PS00508">
    <property type="entry name" value="NI_HGENASE_L_2"/>
    <property type="match status" value="1"/>
</dbReference>
<evidence type="ECO:0000256" key="14">
    <source>
        <dbReference type="PIRSR" id="PIRSR601501-1"/>
    </source>
</evidence>
<evidence type="ECO:0000256" key="8">
    <source>
        <dbReference type="ARBA" id="ARBA00023002"/>
    </source>
</evidence>
<dbReference type="EC" id="1.12.99.6" evidence="5"/>